<evidence type="ECO:0000256" key="3">
    <source>
        <dbReference type="ARBA" id="ARBA00022801"/>
    </source>
</evidence>
<keyword evidence="2" id="KW-0719">Serine esterase</keyword>
<dbReference type="InterPro" id="IPR029058">
    <property type="entry name" value="AB_hydrolase_fold"/>
</dbReference>
<proteinExistence type="evidence at transcript level"/>
<dbReference type="PANTHER" id="PTHR11559">
    <property type="entry name" value="CARBOXYLESTERASE"/>
    <property type="match status" value="1"/>
</dbReference>
<feature type="chain" id="PRO_5005145425" description="Carboxylic ester hydrolase" evidence="5">
    <location>
        <begin position="21"/>
        <end position="532"/>
    </location>
</feature>
<dbReference type="EC" id="3.1.1.-" evidence="5"/>
<dbReference type="InterPro" id="IPR002018">
    <property type="entry name" value="CarbesteraseB"/>
</dbReference>
<comment type="similarity">
    <text evidence="1 5">Belongs to the type-B carboxylesterase/lipase family.</text>
</comment>
<evidence type="ECO:0000256" key="5">
    <source>
        <dbReference type="RuleBase" id="RU361235"/>
    </source>
</evidence>
<evidence type="ECO:0000256" key="1">
    <source>
        <dbReference type="ARBA" id="ARBA00005964"/>
    </source>
</evidence>
<dbReference type="Gene3D" id="3.40.50.1820">
    <property type="entry name" value="alpha/beta hydrolase"/>
    <property type="match status" value="1"/>
</dbReference>
<evidence type="ECO:0000256" key="4">
    <source>
        <dbReference type="ARBA" id="ARBA00023180"/>
    </source>
</evidence>
<evidence type="ECO:0000259" key="6">
    <source>
        <dbReference type="Pfam" id="PF00135"/>
    </source>
</evidence>
<dbReference type="InterPro" id="IPR050309">
    <property type="entry name" value="Type-B_Carboxylest/Lipase"/>
</dbReference>
<dbReference type="PROSITE" id="PS00122">
    <property type="entry name" value="CARBOXYLESTERASE_B_1"/>
    <property type="match status" value="1"/>
</dbReference>
<evidence type="ECO:0000256" key="2">
    <source>
        <dbReference type="ARBA" id="ARBA00022487"/>
    </source>
</evidence>
<dbReference type="AlphaFoldDB" id="R4WPU6"/>
<keyword evidence="3 5" id="KW-0378">Hydrolase</keyword>
<feature type="signal peptide" evidence="5">
    <location>
        <begin position="1"/>
        <end position="20"/>
    </location>
</feature>
<keyword evidence="4" id="KW-0325">Glycoprotein</keyword>
<keyword evidence="5" id="KW-0732">Signal</keyword>
<feature type="domain" description="Carboxylesterase type B" evidence="6">
    <location>
        <begin position="22"/>
        <end position="521"/>
    </location>
</feature>
<dbReference type="GO" id="GO:0052689">
    <property type="term" value="F:carboxylic ester hydrolase activity"/>
    <property type="evidence" value="ECO:0007669"/>
    <property type="project" value="UniProtKB-KW"/>
</dbReference>
<sequence length="532" mass="59491">MVGLLSGVLLAAWCSVQVLGYQPVVETTYGQVRGYTMNSLKANQFFAFQGIPYAKPPVGELRFQAPEPPLAWEGIREATTPGPQCIQTSTSLIGVEDCLYLTVYSPNVTGNAPVLVHFHGGAFLSGDEAGYGPEYLIDENIVVVKVNYRLGIYGFLTFETPDLPGNQGMKDQAMALKWVQANIARFGGNPNLVTIIGESAGGASVYNHIISPLSKGLFHRAISESGTSYSQWALAPPGYRRRITEKLMTLLNCPVTPKEAIPCVSKKEPAEVVSKLGSFSEGWVHLPLHFGPVIEAPGPNSFIVGLPHEWDHTPVPLFIGTTSAEGLMETITYLAKNFDFKWFSKNFNEMAPLIYIYNASASDPAKITEELRRYYLPHEEITIDDFVNLTMAYTDSAFAVSILDGANKHKGDVYFYYYDYRLPLPPDVDEKYNIGANHCQESMLLWNYGTPLIYPRDEKIAKLSDKFIHILGNFMRTGVPTIEGSGPIWKKWTPEENHYILIDSEGFHLKKGLMEDRYQFWKSLKFRDNYGE</sequence>
<protein>
    <recommendedName>
        <fullName evidence="5">Carboxylic ester hydrolase</fullName>
        <ecNumber evidence="5">3.1.1.-</ecNumber>
    </recommendedName>
</protein>
<name>R4WPU6_RIPPE</name>
<dbReference type="ESTHER" id="9hemi-r4wpu6">
    <property type="family name" value="Carb_B_Arthropoda"/>
</dbReference>
<evidence type="ECO:0000313" key="7">
    <source>
        <dbReference type="EMBL" id="BAN20911.1"/>
    </source>
</evidence>
<dbReference type="EMBL" id="AK417696">
    <property type="protein sequence ID" value="BAN20911.1"/>
    <property type="molecule type" value="mRNA"/>
</dbReference>
<dbReference type="SUPFAM" id="SSF53474">
    <property type="entry name" value="alpha/beta-Hydrolases"/>
    <property type="match status" value="1"/>
</dbReference>
<accession>R4WPU6</accession>
<organism evidence="7">
    <name type="scientific">Riptortus pedestris</name>
    <name type="common">Bean bug</name>
    <dbReference type="NCBI Taxonomy" id="329032"/>
    <lineage>
        <taxon>Eukaryota</taxon>
        <taxon>Metazoa</taxon>
        <taxon>Ecdysozoa</taxon>
        <taxon>Arthropoda</taxon>
        <taxon>Hexapoda</taxon>
        <taxon>Insecta</taxon>
        <taxon>Pterygota</taxon>
        <taxon>Neoptera</taxon>
        <taxon>Paraneoptera</taxon>
        <taxon>Hemiptera</taxon>
        <taxon>Heteroptera</taxon>
        <taxon>Panheteroptera</taxon>
        <taxon>Pentatomomorpha</taxon>
        <taxon>Coreoidea</taxon>
        <taxon>Alydidae</taxon>
        <taxon>Riptortus</taxon>
    </lineage>
</organism>
<dbReference type="Pfam" id="PF00135">
    <property type="entry name" value="COesterase"/>
    <property type="match status" value="1"/>
</dbReference>
<reference evidence="7" key="1">
    <citation type="journal article" date="2013" name="PLoS ONE">
        <title>Gene expression in gut symbiotic organ of stinkbug affected by extracellular bacterial symbiont.</title>
        <authorList>
            <person name="Futahashi R."/>
            <person name="Tanaka K."/>
            <person name="Tanahashi M."/>
            <person name="Nikoh N."/>
            <person name="Kikuchi Y."/>
            <person name="Lee B.L."/>
            <person name="Fukatsu T."/>
        </authorList>
    </citation>
    <scope>NUCLEOTIDE SEQUENCE</scope>
    <source>
        <tissue evidence="7">Midgut</tissue>
    </source>
</reference>
<dbReference type="InterPro" id="IPR019826">
    <property type="entry name" value="Carboxylesterase_B_AS"/>
</dbReference>